<evidence type="ECO:0000256" key="1">
    <source>
        <dbReference type="ARBA" id="ARBA00022801"/>
    </source>
</evidence>
<protein>
    <submittedName>
        <fullName evidence="5">Protein serine/threonine phosphatase</fullName>
    </submittedName>
</protein>
<dbReference type="SMART" id="SM00331">
    <property type="entry name" value="PP2C_SIG"/>
    <property type="match status" value="1"/>
</dbReference>
<dbReference type="SUPFAM" id="SSF81606">
    <property type="entry name" value="PP2C-like"/>
    <property type="match status" value="1"/>
</dbReference>
<dbReference type="Pfam" id="PF07228">
    <property type="entry name" value="SpoIIE"/>
    <property type="match status" value="1"/>
</dbReference>
<dbReference type="PANTHER" id="PTHR43156:SF2">
    <property type="entry name" value="STAGE II SPORULATION PROTEIN E"/>
    <property type="match status" value="1"/>
</dbReference>
<sequence length="682" mass="77397">MNRLKYPQKFALVSLLFCLPLAWLVYLLWSELQIKSEFTRKELMGTEYLRRIRQLNELLPQIEFLSQSDPDRHLSLQELKQQQANIEQAIAALAEIDQQLGQNLQTSEQFRQVSKSWQAFKATQTTGDQAKQLQNYAAMLDQLNRLMTQVGNGSNLILDPQLNSYYLASSVLIHLPHIQNVQNRLRILEKQKSIQANSAVFRLNNSIAQQKEAERRAAFSILLGSLQEDQQALKQALTFASQGQDNTAVRELTTDLQQLSDLLNWQRVEIEQWFNSKSQPQSTPAIKSIDTLLTLSFQLWDRVIPELENVLQHRLQGYTQQQQMIALFILIILILVIYLFSSFYQSVMQTVQGLEVAAQVMAEGKIEYDLKLRTQDELAQVVRSFNKIAAALVRSEQAVKQLNQRLTADNLAMRAKLEILRQIQQLILPNPEELEAIEGLDIAGYMEPADEVGGDYYDVLYDNGVVTIGIGDVTGHGLESSILMVMTQTAVRTLKEVREVDPVRFLDTLNRTIYKNVKRMNSKKNLTLVILNYAQGQLSISGQHEEAIVVREGGAIERIDTIDLGFPIALDAKIADFINHTLVTLHPGDGVVLYTDGITEAEDMNRNQYGIEKLCDMISQNWHRSAQEIKEAVISDVRHHIGVQKVFDDITLLVLKRQPSSLNPGHESVNNSPEFVKNGLQV</sequence>
<name>B8HTL9_CYAP4</name>
<keyword evidence="1" id="KW-0378">Hydrolase</keyword>
<feature type="transmembrane region" description="Helical" evidence="3">
    <location>
        <begin position="324"/>
        <end position="344"/>
    </location>
</feature>
<keyword evidence="3" id="KW-0472">Membrane</keyword>
<dbReference type="InterPro" id="IPR001932">
    <property type="entry name" value="PPM-type_phosphatase-like_dom"/>
</dbReference>
<dbReference type="EMBL" id="CP001344">
    <property type="protein sequence ID" value="ACL46100.1"/>
    <property type="molecule type" value="Genomic_DNA"/>
</dbReference>
<evidence type="ECO:0000256" key="2">
    <source>
        <dbReference type="SAM" id="MobiDB-lite"/>
    </source>
</evidence>
<dbReference type="Gene3D" id="3.60.40.10">
    <property type="entry name" value="PPM-type phosphatase domain"/>
    <property type="match status" value="1"/>
</dbReference>
<dbReference type="STRING" id="395961.Cyan7425_3781"/>
<dbReference type="CDD" id="cd06225">
    <property type="entry name" value="HAMP"/>
    <property type="match status" value="1"/>
</dbReference>
<evidence type="ECO:0000313" key="5">
    <source>
        <dbReference type="EMBL" id="ACL46100.1"/>
    </source>
</evidence>
<dbReference type="OrthoDB" id="9802500at2"/>
<dbReference type="SMART" id="SM00304">
    <property type="entry name" value="HAMP"/>
    <property type="match status" value="1"/>
</dbReference>
<feature type="domain" description="HAMP" evidence="4">
    <location>
        <begin position="345"/>
        <end position="397"/>
    </location>
</feature>
<gene>
    <name evidence="5" type="ordered locus">Cyan7425_3781</name>
</gene>
<feature type="region of interest" description="Disordered" evidence="2">
    <location>
        <begin position="661"/>
        <end position="682"/>
    </location>
</feature>
<dbReference type="HOGENOM" id="CLU_423310_0_0_3"/>
<dbReference type="GO" id="GO:0016020">
    <property type="term" value="C:membrane"/>
    <property type="evidence" value="ECO:0007669"/>
    <property type="project" value="InterPro"/>
</dbReference>
<dbReference type="InterPro" id="IPR003660">
    <property type="entry name" value="HAMP_dom"/>
</dbReference>
<keyword evidence="3" id="KW-0812">Transmembrane</keyword>
<dbReference type="PANTHER" id="PTHR43156">
    <property type="entry name" value="STAGE II SPORULATION PROTEIN E-RELATED"/>
    <property type="match status" value="1"/>
</dbReference>
<evidence type="ECO:0000259" key="4">
    <source>
        <dbReference type="PROSITE" id="PS50885"/>
    </source>
</evidence>
<dbReference type="KEGG" id="cyn:Cyan7425_3781"/>
<dbReference type="GO" id="GO:0007165">
    <property type="term" value="P:signal transduction"/>
    <property type="evidence" value="ECO:0007669"/>
    <property type="project" value="InterPro"/>
</dbReference>
<reference evidence="5" key="1">
    <citation type="submission" date="2009-01" db="EMBL/GenBank/DDBJ databases">
        <title>Complete sequence of chromosome Cyanothece sp. PCC 7425.</title>
        <authorList>
            <consortium name="US DOE Joint Genome Institute"/>
            <person name="Lucas S."/>
            <person name="Copeland A."/>
            <person name="Lapidus A."/>
            <person name="Glavina del Rio T."/>
            <person name="Dalin E."/>
            <person name="Tice H."/>
            <person name="Bruce D."/>
            <person name="Goodwin L."/>
            <person name="Pitluck S."/>
            <person name="Sims D."/>
            <person name="Meineke L."/>
            <person name="Brettin T."/>
            <person name="Detter J.C."/>
            <person name="Han C."/>
            <person name="Larimer F."/>
            <person name="Land M."/>
            <person name="Hauser L."/>
            <person name="Kyrpides N."/>
            <person name="Ovchinnikova G."/>
            <person name="Liberton M."/>
            <person name="Stoeckel J."/>
            <person name="Banerjee A."/>
            <person name="Singh A."/>
            <person name="Page L."/>
            <person name="Sato H."/>
            <person name="Zhao L."/>
            <person name="Sherman L."/>
            <person name="Pakrasi H."/>
            <person name="Richardson P."/>
        </authorList>
    </citation>
    <scope>NUCLEOTIDE SEQUENCE</scope>
    <source>
        <strain evidence="5">PCC 7425</strain>
    </source>
</reference>
<accession>B8HTL9</accession>
<dbReference type="GO" id="GO:0016791">
    <property type="term" value="F:phosphatase activity"/>
    <property type="evidence" value="ECO:0007669"/>
    <property type="project" value="TreeGrafter"/>
</dbReference>
<dbReference type="AlphaFoldDB" id="B8HTL9"/>
<proteinExistence type="predicted"/>
<feature type="compositionally biased region" description="Polar residues" evidence="2">
    <location>
        <begin position="661"/>
        <end position="673"/>
    </location>
</feature>
<dbReference type="InterPro" id="IPR036457">
    <property type="entry name" value="PPM-type-like_dom_sf"/>
</dbReference>
<dbReference type="Gene3D" id="6.10.340.10">
    <property type="match status" value="1"/>
</dbReference>
<evidence type="ECO:0000256" key="3">
    <source>
        <dbReference type="SAM" id="Phobius"/>
    </source>
</evidence>
<dbReference type="PROSITE" id="PS50885">
    <property type="entry name" value="HAMP"/>
    <property type="match status" value="1"/>
</dbReference>
<dbReference type="InterPro" id="IPR052016">
    <property type="entry name" value="Bact_Sigma-Reg"/>
</dbReference>
<keyword evidence="3" id="KW-1133">Transmembrane helix</keyword>
<organism evidence="5">
    <name type="scientific">Cyanothece sp. (strain PCC 7425 / ATCC 29141)</name>
    <dbReference type="NCBI Taxonomy" id="395961"/>
    <lineage>
        <taxon>Bacteria</taxon>
        <taxon>Bacillati</taxon>
        <taxon>Cyanobacteriota</taxon>
        <taxon>Cyanophyceae</taxon>
        <taxon>Gomontiellales</taxon>
        <taxon>Cyanothecaceae</taxon>
        <taxon>Cyanothece</taxon>
    </lineage>
</organism>
<dbReference type="eggNOG" id="COG2208">
    <property type="taxonomic scope" value="Bacteria"/>
</dbReference>